<dbReference type="GeneID" id="79951014"/>
<dbReference type="GO" id="GO:0004519">
    <property type="term" value="F:endonuclease activity"/>
    <property type="evidence" value="ECO:0007669"/>
    <property type="project" value="UniProtKB-KW"/>
</dbReference>
<dbReference type="Gene3D" id="3.90.220.20">
    <property type="entry name" value="DNA methylase specificity domains"/>
    <property type="match status" value="2"/>
</dbReference>
<dbReference type="AlphaFoldDB" id="A0AAF0FQH7"/>
<feature type="domain" description="Type I restriction modification DNA specificity" evidence="4">
    <location>
        <begin position="32"/>
        <end position="190"/>
    </location>
</feature>
<dbReference type="GO" id="GO:0003677">
    <property type="term" value="F:DNA binding"/>
    <property type="evidence" value="ECO:0007669"/>
    <property type="project" value="UniProtKB-KW"/>
</dbReference>
<protein>
    <submittedName>
        <fullName evidence="5">Restriction endonuclease subunit S</fullName>
        <ecNumber evidence="5">3.1.21.-</ecNumber>
    </submittedName>
</protein>
<keyword evidence="5" id="KW-0540">Nuclease</keyword>
<dbReference type="Gene3D" id="1.10.287.1120">
    <property type="entry name" value="Bipartite methylase S protein"/>
    <property type="match status" value="1"/>
</dbReference>
<keyword evidence="3" id="KW-0238">DNA-binding</keyword>
<name>A0AAF0FQH7_9EURY</name>
<reference evidence="5" key="1">
    <citation type="submission" date="2022-01" db="EMBL/GenBank/DDBJ databases">
        <title>Complete genome of Methanomicrobium antiquum DSM 21220.</title>
        <authorList>
            <person name="Chen S.-C."/>
            <person name="You Y.-T."/>
            <person name="Zhou Y.-Z."/>
            <person name="Lai M.-C."/>
        </authorList>
    </citation>
    <scope>NUCLEOTIDE SEQUENCE</scope>
    <source>
        <strain evidence="5">DSM 21220</strain>
    </source>
</reference>
<sequence>MKNLYDTFYLKEIGDNFSMGPFGSDIKSSNFVKSGIPVIRGGNLVDCKFHDEGFVFLTDEKADELKNSNAFPGDIVFTHRGTLGQVAIIPKDVKYSRYVISQSQMKMSCNPEKANPMYVYYYFISPFGQHELLKNTSTTGVPAISRPLTSLKSMRISLPSLQIQNKIVKILSSLDDKIELNTRMNEVLEEIARALFHRWFVEFEFPDAEGRPYKSSGGKMIESEMGLVPEGWSVGTIGDVVKILGGSTPNTKNPKYWKNGKNPFCTPKDLSNLNSTLLLDTERHITDEGVQSISSKQLPIGTLLLSSRAPVGYLAISLIPVSVNQGFIALVCDEDISNIYLLQWLRENMEIVKGRANGSTFQEINKRNFRNIGFLIPLKVILNCYDSIVNPIYKKIENLTKETENLKDIRDALLPKLMNGEIEV</sequence>
<dbReference type="GO" id="GO:0016787">
    <property type="term" value="F:hydrolase activity"/>
    <property type="evidence" value="ECO:0007669"/>
    <property type="project" value="UniProtKB-KW"/>
</dbReference>
<dbReference type="InterPro" id="IPR044946">
    <property type="entry name" value="Restrct_endonuc_typeI_TRD_sf"/>
</dbReference>
<dbReference type="Proteomes" id="UP001218895">
    <property type="component" value="Chromosome"/>
</dbReference>
<dbReference type="GO" id="GO:0009307">
    <property type="term" value="P:DNA restriction-modification system"/>
    <property type="evidence" value="ECO:0007669"/>
    <property type="project" value="UniProtKB-KW"/>
</dbReference>
<dbReference type="InterPro" id="IPR000055">
    <property type="entry name" value="Restrct_endonuc_typeI_TRD"/>
</dbReference>
<evidence type="ECO:0000313" key="5">
    <source>
        <dbReference type="EMBL" id="WFN36722.1"/>
    </source>
</evidence>
<dbReference type="SUPFAM" id="SSF116734">
    <property type="entry name" value="DNA methylase specificity domain"/>
    <property type="match status" value="2"/>
</dbReference>
<dbReference type="Pfam" id="PF01420">
    <property type="entry name" value="Methylase_S"/>
    <property type="match status" value="2"/>
</dbReference>
<keyword evidence="2" id="KW-0680">Restriction system</keyword>
<dbReference type="EC" id="3.1.21.-" evidence="5"/>
<keyword evidence="6" id="KW-1185">Reference proteome</keyword>
<organism evidence="5 6">
    <name type="scientific">Methanomicrobium antiquum</name>
    <dbReference type="NCBI Taxonomy" id="487686"/>
    <lineage>
        <taxon>Archaea</taxon>
        <taxon>Methanobacteriati</taxon>
        <taxon>Methanobacteriota</taxon>
        <taxon>Stenosarchaea group</taxon>
        <taxon>Methanomicrobia</taxon>
        <taxon>Methanomicrobiales</taxon>
        <taxon>Methanomicrobiaceae</taxon>
        <taxon>Methanomicrobium</taxon>
    </lineage>
</organism>
<dbReference type="PANTHER" id="PTHR30408">
    <property type="entry name" value="TYPE-1 RESTRICTION ENZYME ECOKI SPECIFICITY PROTEIN"/>
    <property type="match status" value="1"/>
</dbReference>
<feature type="domain" description="Type I restriction modification DNA specificity" evidence="4">
    <location>
        <begin position="229"/>
        <end position="379"/>
    </location>
</feature>
<evidence type="ECO:0000259" key="4">
    <source>
        <dbReference type="Pfam" id="PF01420"/>
    </source>
</evidence>
<proteinExistence type="inferred from homology"/>
<dbReference type="PANTHER" id="PTHR30408:SF12">
    <property type="entry name" value="TYPE I RESTRICTION ENZYME MJAVIII SPECIFICITY SUBUNIT"/>
    <property type="match status" value="1"/>
</dbReference>
<gene>
    <name evidence="5" type="ORF">L1994_11395</name>
</gene>
<dbReference type="KEGG" id="manq:L1994_11395"/>
<evidence type="ECO:0000256" key="1">
    <source>
        <dbReference type="ARBA" id="ARBA00010923"/>
    </source>
</evidence>
<evidence type="ECO:0000256" key="2">
    <source>
        <dbReference type="ARBA" id="ARBA00022747"/>
    </source>
</evidence>
<keyword evidence="5" id="KW-0378">Hydrolase</keyword>
<accession>A0AAF0FQH7</accession>
<dbReference type="EMBL" id="CP091092">
    <property type="protein sequence ID" value="WFN36722.1"/>
    <property type="molecule type" value="Genomic_DNA"/>
</dbReference>
<evidence type="ECO:0000256" key="3">
    <source>
        <dbReference type="ARBA" id="ARBA00023125"/>
    </source>
</evidence>
<dbReference type="InterPro" id="IPR052021">
    <property type="entry name" value="Type-I_RS_S_subunit"/>
</dbReference>
<dbReference type="RefSeq" id="WP_278099559.1">
    <property type="nucleotide sequence ID" value="NZ_CP091092.1"/>
</dbReference>
<dbReference type="REBASE" id="710167">
    <property type="entry name" value="S3.Man21220ORF11370P"/>
</dbReference>
<evidence type="ECO:0000313" key="6">
    <source>
        <dbReference type="Proteomes" id="UP001218895"/>
    </source>
</evidence>
<keyword evidence="5" id="KW-0255">Endonuclease</keyword>
<comment type="similarity">
    <text evidence="1">Belongs to the type-I restriction system S methylase family.</text>
</comment>